<sequence length="299" mass="34933">MIKAILIISCIFAFLSIGAFSDQITMSQNHTSTWEDKNVTYSVWEVILINNWNATITDLTVTATSNFFCSKPSDFWNLEKVSEKVYHFPSYLIQNGLSTDQNITFGYINQEQDSIYRIVIIGNDYECGIKSILRRFTYGEYSPLPESQVGVEFEIKMVRIDDEEIKLQIWPFNRYLTEKSDDKKNFLFKGAHGFMLVYGCHSQKSFDDLLNDWIAQIDKYSNEFSKKNMVLICNNSETPETYTQKPNYRVDPYISKQWAFSKNIPFFDVNPKENINVYESFIQLSKLIKNNYLINSSQN</sequence>
<keyword evidence="2" id="KW-0547">Nucleotide-binding</keyword>
<dbReference type="InterPro" id="IPR019028">
    <property type="entry name" value="CBM_49"/>
</dbReference>
<organism evidence="6 7">
    <name type="scientific">Dictyostelium firmibasis</name>
    <dbReference type="NCBI Taxonomy" id="79012"/>
    <lineage>
        <taxon>Eukaryota</taxon>
        <taxon>Amoebozoa</taxon>
        <taxon>Evosea</taxon>
        <taxon>Eumycetozoa</taxon>
        <taxon>Dictyostelia</taxon>
        <taxon>Dictyosteliales</taxon>
        <taxon>Dictyosteliaceae</taxon>
        <taxon>Dictyostelium</taxon>
    </lineage>
</organism>
<dbReference type="FunFam" id="3.40.50.300:FF:001447">
    <property type="entry name" value="Ras-related protein Rab-1B"/>
    <property type="match status" value="1"/>
</dbReference>
<keyword evidence="7" id="KW-1185">Reference proteome</keyword>
<evidence type="ECO:0000256" key="2">
    <source>
        <dbReference type="ARBA" id="ARBA00022741"/>
    </source>
</evidence>
<name>A0AAN7Z0L6_9MYCE</name>
<dbReference type="InterPro" id="IPR027417">
    <property type="entry name" value="P-loop_NTPase"/>
</dbReference>
<evidence type="ECO:0000313" key="7">
    <source>
        <dbReference type="Proteomes" id="UP001344447"/>
    </source>
</evidence>
<dbReference type="Gene3D" id="3.40.50.300">
    <property type="entry name" value="P-loop containing nucleotide triphosphate hydrolases"/>
    <property type="match status" value="1"/>
</dbReference>
<comment type="caution">
    <text evidence="6">The sequence shown here is derived from an EMBL/GenBank/DDBJ whole genome shotgun (WGS) entry which is preliminary data.</text>
</comment>
<dbReference type="PROSITE" id="PS51419">
    <property type="entry name" value="RAB"/>
    <property type="match status" value="1"/>
</dbReference>
<dbReference type="PANTHER" id="PTHR36560">
    <property type="entry name" value="CELLULOSE-BINDING DOMAIN-CONTAINING PROTEIN"/>
    <property type="match status" value="1"/>
</dbReference>
<protein>
    <recommendedName>
        <fullName evidence="5">Carbohydrate binding domain-containing protein</fullName>
    </recommendedName>
</protein>
<comment type="similarity">
    <text evidence="1">Belongs to the small GTPase superfamily. Rab family.</text>
</comment>
<evidence type="ECO:0000256" key="4">
    <source>
        <dbReference type="SAM" id="SignalP"/>
    </source>
</evidence>
<proteinExistence type="inferred from homology"/>
<evidence type="ECO:0000313" key="6">
    <source>
        <dbReference type="EMBL" id="KAK5583387.1"/>
    </source>
</evidence>
<dbReference type="Pfam" id="PF00071">
    <property type="entry name" value="Ras"/>
    <property type="match status" value="1"/>
</dbReference>
<dbReference type="EMBL" id="JAVFKY010000001">
    <property type="protein sequence ID" value="KAK5583387.1"/>
    <property type="molecule type" value="Genomic_DNA"/>
</dbReference>
<feature type="signal peptide" evidence="4">
    <location>
        <begin position="1"/>
        <end position="21"/>
    </location>
</feature>
<evidence type="ECO:0000256" key="1">
    <source>
        <dbReference type="ARBA" id="ARBA00006270"/>
    </source>
</evidence>
<dbReference type="Pfam" id="PF09478">
    <property type="entry name" value="CBM49"/>
    <property type="match status" value="1"/>
</dbReference>
<dbReference type="CDD" id="cd00154">
    <property type="entry name" value="Rab"/>
    <property type="match status" value="1"/>
</dbReference>
<feature type="domain" description="Carbohydrate binding" evidence="5">
    <location>
        <begin position="24"/>
        <end position="110"/>
    </location>
</feature>
<reference evidence="6 7" key="1">
    <citation type="submission" date="2023-11" db="EMBL/GenBank/DDBJ databases">
        <title>Dfirmibasis_genome.</title>
        <authorList>
            <person name="Edelbroek B."/>
            <person name="Kjellin J."/>
            <person name="Jerlstrom-Hultqvist J."/>
            <person name="Soderbom F."/>
        </authorList>
    </citation>
    <scope>NUCLEOTIDE SEQUENCE [LARGE SCALE GENOMIC DNA]</scope>
    <source>
        <strain evidence="6 7">TNS-C-14</strain>
    </source>
</reference>
<dbReference type="AlphaFoldDB" id="A0AAN7Z0L6"/>
<dbReference type="GO" id="GO:0030248">
    <property type="term" value="F:cellulose binding"/>
    <property type="evidence" value="ECO:0007669"/>
    <property type="project" value="TreeGrafter"/>
</dbReference>
<dbReference type="GO" id="GO:0005525">
    <property type="term" value="F:GTP binding"/>
    <property type="evidence" value="ECO:0007669"/>
    <property type="project" value="UniProtKB-KW"/>
</dbReference>
<evidence type="ECO:0000256" key="3">
    <source>
        <dbReference type="ARBA" id="ARBA00023134"/>
    </source>
</evidence>
<evidence type="ECO:0000259" key="5">
    <source>
        <dbReference type="SMART" id="SM01063"/>
    </source>
</evidence>
<keyword evidence="4" id="KW-0732">Signal</keyword>
<dbReference type="SMART" id="SM00175">
    <property type="entry name" value="RAB"/>
    <property type="match status" value="1"/>
</dbReference>
<feature type="chain" id="PRO_5042955006" description="Carbohydrate binding domain-containing protein" evidence="4">
    <location>
        <begin position="22"/>
        <end position="299"/>
    </location>
</feature>
<dbReference type="SMART" id="SM01063">
    <property type="entry name" value="CBM49"/>
    <property type="match status" value="1"/>
</dbReference>
<gene>
    <name evidence="6" type="ORF">RB653_004980</name>
</gene>
<keyword evidence="3" id="KW-0342">GTP-binding</keyword>
<accession>A0AAN7Z0L6</accession>
<dbReference type="PANTHER" id="PTHR36560:SF1">
    <property type="entry name" value="CELLULOSE-BINDING DOMAIN-CONTAINING PROTEIN"/>
    <property type="match status" value="1"/>
</dbReference>
<dbReference type="PROSITE" id="PS51421">
    <property type="entry name" value="RAS"/>
    <property type="match status" value="1"/>
</dbReference>
<dbReference type="SUPFAM" id="SSF52540">
    <property type="entry name" value="P-loop containing nucleoside triphosphate hydrolases"/>
    <property type="match status" value="1"/>
</dbReference>
<dbReference type="Proteomes" id="UP001344447">
    <property type="component" value="Unassembled WGS sequence"/>
</dbReference>
<dbReference type="InterPro" id="IPR001806">
    <property type="entry name" value="Small_GTPase"/>
</dbReference>
<dbReference type="GO" id="GO:0003924">
    <property type="term" value="F:GTPase activity"/>
    <property type="evidence" value="ECO:0007669"/>
    <property type="project" value="InterPro"/>
</dbReference>